<dbReference type="AlphaFoldDB" id="A0A9N9E3R6"/>
<evidence type="ECO:0000256" key="1">
    <source>
        <dbReference type="SAM" id="Phobius"/>
    </source>
</evidence>
<dbReference type="GO" id="GO:0005739">
    <property type="term" value="C:mitochondrion"/>
    <property type="evidence" value="ECO:0007669"/>
    <property type="project" value="TreeGrafter"/>
</dbReference>
<proteinExistence type="predicted"/>
<dbReference type="InterPro" id="IPR018811">
    <property type="entry name" value="MRX11"/>
</dbReference>
<organism evidence="2 3">
    <name type="scientific">Acaulospora morrowiae</name>
    <dbReference type="NCBI Taxonomy" id="94023"/>
    <lineage>
        <taxon>Eukaryota</taxon>
        <taxon>Fungi</taxon>
        <taxon>Fungi incertae sedis</taxon>
        <taxon>Mucoromycota</taxon>
        <taxon>Glomeromycotina</taxon>
        <taxon>Glomeromycetes</taxon>
        <taxon>Diversisporales</taxon>
        <taxon>Acaulosporaceae</taxon>
        <taxon>Acaulospora</taxon>
    </lineage>
</organism>
<feature type="transmembrane region" description="Helical" evidence="1">
    <location>
        <begin position="73"/>
        <end position="95"/>
    </location>
</feature>
<dbReference type="Pfam" id="PF10306">
    <property type="entry name" value="FLILHELTA"/>
    <property type="match status" value="1"/>
</dbReference>
<feature type="transmembrane region" description="Helical" evidence="1">
    <location>
        <begin position="134"/>
        <end position="159"/>
    </location>
</feature>
<protein>
    <submittedName>
        <fullName evidence="2">5456_t:CDS:1</fullName>
    </submittedName>
</protein>
<comment type="caution">
    <text evidence="2">The sequence shown here is derived from an EMBL/GenBank/DDBJ whole genome shotgun (WGS) entry which is preliminary data.</text>
</comment>
<dbReference type="EMBL" id="CAJVPV010011488">
    <property type="protein sequence ID" value="CAG8661465.1"/>
    <property type="molecule type" value="Genomic_DNA"/>
</dbReference>
<gene>
    <name evidence="2" type="ORF">AMORRO_LOCUS10422</name>
</gene>
<keyword evidence="1" id="KW-1133">Transmembrane helix</keyword>
<evidence type="ECO:0000313" key="3">
    <source>
        <dbReference type="Proteomes" id="UP000789342"/>
    </source>
</evidence>
<reference evidence="2" key="1">
    <citation type="submission" date="2021-06" db="EMBL/GenBank/DDBJ databases">
        <authorList>
            <person name="Kallberg Y."/>
            <person name="Tangrot J."/>
            <person name="Rosling A."/>
        </authorList>
    </citation>
    <scope>NUCLEOTIDE SEQUENCE</scope>
    <source>
        <strain evidence="2">CL551</strain>
    </source>
</reference>
<accession>A0A9N9E3R6</accession>
<keyword evidence="1" id="KW-0472">Membrane</keyword>
<dbReference type="OrthoDB" id="5580261at2759"/>
<dbReference type="PANTHER" id="PTHR28002">
    <property type="entry name" value="MIOREX COMPLEX COMPONENT 11"/>
    <property type="match status" value="1"/>
</dbReference>
<dbReference type="PANTHER" id="PTHR28002:SF1">
    <property type="entry name" value="MIOREX COMPLEX COMPONENT 11"/>
    <property type="match status" value="1"/>
</dbReference>
<keyword evidence="1" id="KW-0812">Transmembrane</keyword>
<name>A0A9N9E3R6_9GLOM</name>
<sequence>TPYIVFHRCIRPKANFLVTNTTFKTLKGSTASFSQKSTPSSEDSSSRLYNKLLNNKNLRKYANQFRTKPTSHIVSFLILHELTAIIPIPIIYVFLSTTGIEIPFSQSVLDEGNEFINRVVVYYGYEPFENGSRVALNLVTSYAIVKFLLPVRIAICIWLTPWTAERIISPATGLVRRFVKTK</sequence>
<feature type="non-terminal residue" evidence="2">
    <location>
        <position position="1"/>
    </location>
</feature>
<dbReference type="Proteomes" id="UP000789342">
    <property type="component" value="Unassembled WGS sequence"/>
</dbReference>
<keyword evidence="3" id="KW-1185">Reference proteome</keyword>
<evidence type="ECO:0000313" key="2">
    <source>
        <dbReference type="EMBL" id="CAG8661465.1"/>
    </source>
</evidence>